<dbReference type="EMBL" id="JBHTBX010000008">
    <property type="protein sequence ID" value="MFC7435514.1"/>
    <property type="molecule type" value="Genomic_DNA"/>
</dbReference>
<sequence>MQVLFKSMNPDARDISGWAHERVRFVMRRLAPRLSRTTVQLQDLDGLRHGIDKRCTVEVVSQDGQRVVAKAQARDWKAALVLALDKCIEALKRTTAKRRVRQKLPAAALALGE</sequence>
<evidence type="ECO:0000313" key="2">
    <source>
        <dbReference type="Proteomes" id="UP001596495"/>
    </source>
</evidence>
<dbReference type="InterPro" id="IPR003489">
    <property type="entry name" value="RHF/RaiA"/>
</dbReference>
<keyword evidence="2" id="KW-1185">Reference proteome</keyword>
<dbReference type="Pfam" id="PF02482">
    <property type="entry name" value="Ribosomal_S30AE"/>
    <property type="match status" value="1"/>
</dbReference>
<dbReference type="Proteomes" id="UP001596495">
    <property type="component" value="Unassembled WGS sequence"/>
</dbReference>
<dbReference type="RefSeq" id="WP_382258303.1">
    <property type="nucleotide sequence ID" value="NZ_JBHTBX010000008.1"/>
</dbReference>
<proteinExistence type="predicted"/>
<dbReference type="Gene3D" id="3.30.160.100">
    <property type="entry name" value="Ribosome hibernation promotion factor-like"/>
    <property type="match status" value="1"/>
</dbReference>
<protein>
    <submittedName>
        <fullName evidence="1">HPF/RaiA family ribosome-associated protein</fullName>
    </submittedName>
</protein>
<accession>A0ABW2RBP9</accession>
<dbReference type="SUPFAM" id="SSF69754">
    <property type="entry name" value="Ribosome binding protein Y (YfiA homologue)"/>
    <property type="match status" value="1"/>
</dbReference>
<dbReference type="InterPro" id="IPR036567">
    <property type="entry name" value="RHF-like"/>
</dbReference>
<comment type="caution">
    <text evidence="1">The sequence shown here is derived from an EMBL/GenBank/DDBJ whole genome shotgun (WGS) entry which is preliminary data.</text>
</comment>
<organism evidence="1 2">
    <name type="scientific">Hydrogenophaga bisanensis</name>
    <dbReference type="NCBI Taxonomy" id="439611"/>
    <lineage>
        <taxon>Bacteria</taxon>
        <taxon>Pseudomonadati</taxon>
        <taxon>Pseudomonadota</taxon>
        <taxon>Betaproteobacteria</taxon>
        <taxon>Burkholderiales</taxon>
        <taxon>Comamonadaceae</taxon>
        <taxon>Hydrogenophaga</taxon>
    </lineage>
</organism>
<name>A0ABW2RBP9_9BURK</name>
<gene>
    <name evidence="1" type="ORF">ACFQNJ_13450</name>
</gene>
<reference evidence="2" key="1">
    <citation type="journal article" date="2019" name="Int. J. Syst. Evol. Microbiol.">
        <title>The Global Catalogue of Microorganisms (GCM) 10K type strain sequencing project: providing services to taxonomists for standard genome sequencing and annotation.</title>
        <authorList>
            <consortium name="The Broad Institute Genomics Platform"/>
            <consortium name="The Broad Institute Genome Sequencing Center for Infectious Disease"/>
            <person name="Wu L."/>
            <person name="Ma J."/>
        </authorList>
    </citation>
    <scope>NUCLEOTIDE SEQUENCE [LARGE SCALE GENOMIC DNA]</scope>
    <source>
        <strain evidence="2">CCUG 54518</strain>
    </source>
</reference>
<evidence type="ECO:0000313" key="1">
    <source>
        <dbReference type="EMBL" id="MFC7435514.1"/>
    </source>
</evidence>